<organism evidence="1">
    <name type="scientific">Medicago truncatula</name>
    <name type="common">Barrel medic</name>
    <name type="synonym">Medicago tribuloides</name>
    <dbReference type="NCBI Taxonomy" id="3880"/>
    <lineage>
        <taxon>Eukaryota</taxon>
        <taxon>Viridiplantae</taxon>
        <taxon>Streptophyta</taxon>
        <taxon>Embryophyta</taxon>
        <taxon>Tracheophyta</taxon>
        <taxon>Spermatophyta</taxon>
        <taxon>Magnoliopsida</taxon>
        <taxon>eudicotyledons</taxon>
        <taxon>Gunneridae</taxon>
        <taxon>Pentapetalae</taxon>
        <taxon>rosids</taxon>
        <taxon>fabids</taxon>
        <taxon>Fabales</taxon>
        <taxon>Fabaceae</taxon>
        <taxon>Papilionoideae</taxon>
        <taxon>50 kb inversion clade</taxon>
        <taxon>NPAAA clade</taxon>
        <taxon>Hologalegina</taxon>
        <taxon>IRL clade</taxon>
        <taxon>Trifolieae</taxon>
        <taxon>Medicago</taxon>
    </lineage>
</organism>
<evidence type="ECO:0000313" key="1">
    <source>
        <dbReference type="EMBL" id="ACJ84846.1"/>
    </source>
</evidence>
<accession>B7FJB7</accession>
<dbReference type="EMBL" id="BT052184">
    <property type="protein sequence ID" value="ACJ84846.1"/>
    <property type="molecule type" value="mRNA"/>
</dbReference>
<sequence length="41" mass="4838">FFFFFWIASGVLLCFNLRFVGISLAFTISRANTYRCLHKET</sequence>
<name>B7FJB7_MEDTR</name>
<reference evidence="1" key="1">
    <citation type="submission" date="2008-12" db="EMBL/GenBank/DDBJ databases">
        <title>Medicago truncatula full length cdna cloning project.</title>
        <authorList>
            <person name="Moskal W."/>
            <person name="Chan A."/>
            <person name="Cheung F."/>
            <person name="Xiao Y."/>
            <person name="Town C.D."/>
        </authorList>
    </citation>
    <scope>NUCLEOTIDE SEQUENCE</scope>
</reference>
<feature type="non-terminal residue" evidence="1">
    <location>
        <position position="1"/>
    </location>
</feature>
<protein>
    <submittedName>
        <fullName evidence="1">Uncharacterized protein</fullName>
    </submittedName>
</protein>
<proteinExistence type="evidence at transcript level"/>
<dbReference type="AlphaFoldDB" id="B7FJB7"/>